<dbReference type="Gene3D" id="1.10.260.40">
    <property type="entry name" value="lambda repressor-like DNA-binding domains"/>
    <property type="match status" value="1"/>
</dbReference>
<accession>A0A9D2JNP0</accession>
<comment type="caution">
    <text evidence="2">The sequence shown here is derived from an EMBL/GenBank/DDBJ whole genome shotgun (WGS) entry which is preliminary data.</text>
</comment>
<sequence length="85" mass="9413">MARAFRKLRCKLVEMDIQQKELADQLGVSPSTISTRLSGHLPWSVPEAVQVAEILGIPLDQLSVFFYDDGPESLAARKKALCRAT</sequence>
<dbReference type="Pfam" id="PF01381">
    <property type="entry name" value="HTH_3"/>
    <property type="match status" value="1"/>
</dbReference>
<evidence type="ECO:0000259" key="1">
    <source>
        <dbReference type="PROSITE" id="PS50943"/>
    </source>
</evidence>
<dbReference type="InterPro" id="IPR001387">
    <property type="entry name" value="Cro/C1-type_HTH"/>
</dbReference>
<evidence type="ECO:0000313" key="3">
    <source>
        <dbReference type="Proteomes" id="UP000824065"/>
    </source>
</evidence>
<dbReference type="EMBL" id="DXBJ01000068">
    <property type="protein sequence ID" value="HIZ58708.1"/>
    <property type="molecule type" value="Genomic_DNA"/>
</dbReference>
<feature type="domain" description="HTH cro/C1-type" evidence="1">
    <location>
        <begin position="19"/>
        <end position="62"/>
    </location>
</feature>
<dbReference type="SUPFAM" id="SSF47413">
    <property type="entry name" value="lambda repressor-like DNA-binding domains"/>
    <property type="match status" value="1"/>
</dbReference>
<dbReference type="PROSITE" id="PS50943">
    <property type="entry name" value="HTH_CROC1"/>
    <property type="match status" value="1"/>
</dbReference>
<gene>
    <name evidence="2" type="ORF">H9725_09085</name>
</gene>
<dbReference type="Proteomes" id="UP000824065">
    <property type="component" value="Unassembled WGS sequence"/>
</dbReference>
<dbReference type="CDD" id="cd00093">
    <property type="entry name" value="HTH_XRE"/>
    <property type="match status" value="1"/>
</dbReference>
<reference evidence="2" key="1">
    <citation type="journal article" date="2021" name="PeerJ">
        <title>Extensive microbial diversity within the chicken gut microbiome revealed by metagenomics and culture.</title>
        <authorList>
            <person name="Gilroy R."/>
            <person name="Ravi A."/>
            <person name="Getino M."/>
            <person name="Pursley I."/>
            <person name="Horton D.L."/>
            <person name="Alikhan N.F."/>
            <person name="Baker D."/>
            <person name="Gharbi K."/>
            <person name="Hall N."/>
            <person name="Watson M."/>
            <person name="Adriaenssens E.M."/>
            <person name="Foster-Nyarko E."/>
            <person name="Jarju S."/>
            <person name="Secka A."/>
            <person name="Antonio M."/>
            <person name="Oren A."/>
            <person name="Chaudhuri R.R."/>
            <person name="La Ragione R."/>
            <person name="Hildebrand F."/>
            <person name="Pallen M.J."/>
        </authorList>
    </citation>
    <scope>NUCLEOTIDE SEQUENCE</scope>
    <source>
        <strain evidence="2">ChiBcec16-3735</strain>
    </source>
</reference>
<dbReference type="InterPro" id="IPR010982">
    <property type="entry name" value="Lambda_DNA-bd_dom_sf"/>
</dbReference>
<dbReference type="SMART" id="SM00530">
    <property type="entry name" value="HTH_XRE"/>
    <property type="match status" value="1"/>
</dbReference>
<name>A0A9D2JNP0_9FIRM</name>
<proteinExistence type="predicted"/>
<evidence type="ECO:0000313" key="2">
    <source>
        <dbReference type="EMBL" id="HIZ58708.1"/>
    </source>
</evidence>
<dbReference type="AlphaFoldDB" id="A0A9D2JNP0"/>
<reference evidence="2" key="2">
    <citation type="submission" date="2021-04" db="EMBL/GenBank/DDBJ databases">
        <authorList>
            <person name="Gilroy R."/>
        </authorList>
    </citation>
    <scope>NUCLEOTIDE SEQUENCE</scope>
    <source>
        <strain evidence="2">ChiBcec16-3735</strain>
    </source>
</reference>
<organism evidence="2 3">
    <name type="scientific">Candidatus Faecalibacterium gallistercoris</name>
    <dbReference type="NCBI Taxonomy" id="2838579"/>
    <lineage>
        <taxon>Bacteria</taxon>
        <taxon>Bacillati</taxon>
        <taxon>Bacillota</taxon>
        <taxon>Clostridia</taxon>
        <taxon>Eubacteriales</taxon>
        <taxon>Oscillospiraceae</taxon>
        <taxon>Faecalibacterium</taxon>
    </lineage>
</organism>
<dbReference type="GO" id="GO:0003677">
    <property type="term" value="F:DNA binding"/>
    <property type="evidence" value="ECO:0007669"/>
    <property type="project" value="InterPro"/>
</dbReference>
<protein>
    <submittedName>
        <fullName evidence="2">Helix-turn-helix domain-containing protein</fullName>
    </submittedName>
</protein>